<dbReference type="AlphaFoldDB" id="A0A1J1GX76"/>
<evidence type="ECO:0000313" key="2">
    <source>
        <dbReference type="EMBL" id="CRG96910.1"/>
    </source>
</evidence>
<dbReference type="RefSeq" id="XP_028529713.1">
    <property type="nucleotide sequence ID" value="XM_028673240.1"/>
</dbReference>
<protein>
    <submittedName>
        <fullName evidence="2">Uncharacterized protein</fullName>
    </submittedName>
</protein>
<dbReference type="Proteomes" id="UP000220797">
    <property type="component" value="Unassembled WGS sequence"/>
</dbReference>
<reference evidence="2" key="1">
    <citation type="submission" date="2015-04" db="EMBL/GenBank/DDBJ databases">
        <authorList>
            <consortium name="Pathogen Informatics"/>
        </authorList>
    </citation>
    <scope>NUCLEOTIDE SEQUENCE [LARGE SCALE GENOMIC DNA]</scope>
    <source>
        <strain evidence="2">8A</strain>
    </source>
</reference>
<keyword evidence="1" id="KW-0472">Membrane</keyword>
<evidence type="ECO:0000256" key="1">
    <source>
        <dbReference type="SAM" id="Phobius"/>
    </source>
</evidence>
<keyword evidence="1" id="KW-1133">Transmembrane helix</keyword>
<organism evidence="2 3">
    <name type="scientific">Plasmodium gallinaceum</name>
    <dbReference type="NCBI Taxonomy" id="5849"/>
    <lineage>
        <taxon>Eukaryota</taxon>
        <taxon>Sar</taxon>
        <taxon>Alveolata</taxon>
        <taxon>Apicomplexa</taxon>
        <taxon>Aconoidasida</taxon>
        <taxon>Haemosporida</taxon>
        <taxon>Plasmodiidae</taxon>
        <taxon>Plasmodium</taxon>
        <taxon>Plasmodium (Haemamoeba)</taxon>
    </lineage>
</organism>
<feature type="transmembrane region" description="Helical" evidence="1">
    <location>
        <begin position="24"/>
        <end position="47"/>
    </location>
</feature>
<keyword evidence="1" id="KW-0812">Transmembrane</keyword>
<dbReference type="GeneID" id="39733024"/>
<gene>
    <name evidence="2" type="ORF">PGAL8A_00449100</name>
</gene>
<keyword evidence="3" id="KW-1185">Reference proteome</keyword>
<dbReference type="VEuPathDB" id="PlasmoDB:PGAL8A_00449100"/>
<name>A0A1J1GX76_PLAGA</name>
<proteinExistence type="predicted"/>
<sequence>MSPEENRNITGHMAFLNDPKPYKIFIAFSAINIIPLIIGVILIIYICRICWEERGTNYNADNLSIDSGYGGRSIDRLDII</sequence>
<evidence type="ECO:0000313" key="3">
    <source>
        <dbReference type="Proteomes" id="UP000220797"/>
    </source>
</evidence>
<comment type="caution">
    <text evidence="2">The sequence shown here is derived from an EMBL/GenBank/DDBJ whole genome shotgun (WGS) entry which is preliminary data.</text>
</comment>
<dbReference type="EMBL" id="CVMV01000072">
    <property type="protein sequence ID" value="CRG96910.1"/>
    <property type="molecule type" value="Genomic_DNA"/>
</dbReference>
<accession>A0A1J1GX76</accession>